<dbReference type="Proteomes" id="UP000694863">
    <property type="component" value="Unplaced"/>
</dbReference>
<dbReference type="InterPro" id="IPR006759">
    <property type="entry name" value="Glyco_transf_54"/>
</dbReference>
<proteinExistence type="predicted"/>
<reference evidence="3" key="1">
    <citation type="submission" date="2025-08" db="UniProtKB">
        <authorList>
            <consortium name="RefSeq"/>
        </authorList>
    </citation>
    <scope>IDENTIFICATION</scope>
</reference>
<evidence type="ECO:0000259" key="1">
    <source>
        <dbReference type="Pfam" id="PF04666"/>
    </source>
</evidence>
<dbReference type="RefSeq" id="XP_012862568.1">
    <property type="nucleotide sequence ID" value="XM_013007114.1"/>
</dbReference>
<dbReference type="InterPro" id="IPR057279">
    <property type="entry name" value="MGAT4"/>
</dbReference>
<organism evidence="2 3">
    <name type="scientific">Echinops telfairi</name>
    <name type="common">Lesser hedgehog tenrec</name>
    <dbReference type="NCBI Taxonomy" id="9371"/>
    <lineage>
        <taxon>Eukaryota</taxon>
        <taxon>Metazoa</taxon>
        <taxon>Chordata</taxon>
        <taxon>Craniata</taxon>
        <taxon>Vertebrata</taxon>
        <taxon>Euteleostomi</taxon>
        <taxon>Mammalia</taxon>
        <taxon>Eutheria</taxon>
        <taxon>Afrotheria</taxon>
        <taxon>Tenrecidae</taxon>
        <taxon>Tenrecinae</taxon>
        <taxon>Echinops</taxon>
    </lineage>
</organism>
<name>A0ABM0ZSR8_ECHTE</name>
<protein>
    <submittedName>
        <fullName evidence="3">Alpha-1,3-mannosyl-glycoprotein 4-beta-N-acetylglucosaminyltransferase-like protein MGAT4D</fullName>
    </submittedName>
</protein>
<sequence length="412" mass="47346">MKIKQVNLVIAFVAVVLFSFSCFCISKMTQIGNQLINCKNHILEFKGKILHLRNKTEISFALGISTVSRGAYSYLKQTLTSVISRMTVSEEEDSVVVVSIADSNEEYIHSVVNMIKTKFKKQVMSGSIEVISIPTILYPSMLNAKQSTKESQTLKSHLVKQVLDFCFLMLYAKSKAMYYLQLEDDIITKYMYFTKITEFVQNITTNNWFYIEFSILGFIGKMFRSEDLPDFVRFFLMFYKEKPIDLLLDDIFQIKNCRPMEIFKNCLERNKHMRIRYKPSLFQHVGIHSSFPGREQHYRVDIKEVAHAFVKVGKFQVCGSSVRMEASSGVDDPKIYKSDGRILAAEQMDPAAAVQLCDHIAFPVRLARAVSGVEAALLERARMLIHTIFRDMSKQGHTRRHSAHCHEVDSDT</sequence>
<dbReference type="Pfam" id="PF04666">
    <property type="entry name" value="MGAT4_cons"/>
    <property type="match status" value="1"/>
</dbReference>
<evidence type="ECO:0000313" key="3">
    <source>
        <dbReference type="RefSeq" id="XP_012862568.1"/>
    </source>
</evidence>
<gene>
    <name evidence="3" type="primary">MGAT4D</name>
</gene>
<dbReference type="GeneID" id="101660808"/>
<dbReference type="PANTHER" id="PTHR12062:SF10">
    <property type="entry name" value="ALPHA-1,3-MANNOSYL-GLYCOPROTEIN 4-BETA-N-ACETYLGLUCOSAMINYLTRANSFERASE-LIKE PROTEIN MGAT4D"/>
    <property type="match status" value="1"/>
</dbReference>
<dbReference type="PANTHER" id="PTHR12062">
    <property type="entry name" value="N-ACETYLGLUCOSAMINYLTRANSFERASE VI"/>
    <property type="match status" value="1"/>
</dbReference>
<feature type="domain" description="MGAT4 conserved region" evidence="1">
    <location>
        <begin position="27"/>
        <end position="298"/>
    </location>
</feature>
<accession>A0ABM0ZSR8</accession>
<keyword evidence="2" id="KW-1185">Reference proteome</keyword>
<evidence type="ECO:0000313" key="2">
    <source>
        <dbReference type="Proteomes" id="UP000694863"/>
    </source>
</evidence>
<dbReference type="PROSITE" id="PS51257">
    <property type="entry name" value="PROKAR_LIPOPROTEIN"/>
    <property type="match status" value="1"/>
</dbReference>